<name>A0A1M6IYL8_9FLAO</name>
<accession>A0A1M6IYL8</accession>
<dbReference type="GO" id="GO:0005524">
    <property type="term" value="F:ATP binding"/>
    <property type="evidence" value="ECO:0007669"/>
    <property type="project" value="UniProtKB-KW"/>
</dbReference>
<dbReference type="AlphaFoldDB" id="A0A1M6IYL8"/>
<dbReference type="SUPFAM" id="SSF52540">
    <property type="entry name" value="P-loop containing nucleoside triphosphate hydrolases"/>
    <property type="match status" value="1"/>
</dbReference>
<dbReference type="PANTHER" id="PTHR43581:SF2">
    <property type="entry name" value="EXCINUCLEASE ATPASE SUBUNIT"/>
    <property type="match status" value="1"/>
</dbReference>
<feature type="domain" description="AAA+ ATPase" evidence="1">
    <location>
        <begin position="22"/>
        <end position="453"/>
    </location>
</feature>
<proteinExistence type="predicted"/>
<gene>
    <name evidence="2" type="ORF">SAMN04488007_0194</name>
</gene>
<dbReference type="CDD" id="cd00267">
    <property type="entry name" value="ABC_ATPase"/>
    <property type="match status" value="1"/>
</dbReference>
<protein>
    <submittedName>
        <fullName evidence="2">Predicted ATP-binding protein involved in virulence</fullName>
    </submittedName>
</protein>
<sequence>MRITKFEAEGVNGYLRFNIDFNESLTFLIGINGSGKTTAIKLILGLLSPSWINLTQIKYEYAQVECEINDELIRIKSDFNDKEKIKLSISYPNTKKKTITSTVRVQELPNIQMSDYGRMEYRQIMSRFSRYESHFIELDAVKKIKEISTPVFLGLDRRIYEGGEIDLLSIDSFMQKRDFTTDIKGNLYESLLEIESLIKTNFIEYSQKQASISASLKNKIIYSSFDIIQGNENFGFNTKTDVDIESRKKRIIEASKNFEIPDLESKIIDYFNELSKIQKSLQKEQDKKGKDKETSQQFLKVLGQWFINNPQLERIDNIISLYENAQTEIELSYKEFIKFESLANLYFEENNKKLTIKKNGEISIKLPTDNTTGIFKLSSGEKQIIVMLAQLIFGKKRQIFIIDEPELSLHLGWQELFVNSLLEASPNTQFIMATHSPTIIGKIENQLYCQDLSQSMTNRG</sequence>
<dbReference type="OrthoDB" id="9815944at2"/>
<dbReference type="InterPro" id="IPR041685">
    <property type="entry name" value="AAA_GajA/Old/RecF-like"/>
</dbReference>
<keyword evidence="3" id="KW-1185">Reference proteome</keyword>
<keyword evidence="2" id="KW-0067">ATP-binding</keyword>
<keyword evidence="2" id="KW-0547">Nucleotide-binding</keyword>
<dbReference type="InterPro" id="IPR051396">
    <property type="entry name" value="Bact_Antivir_Def_Nuclease"/>
</dbReference>
<dbReference type="Gene3D" id="3.40.50.300">
    <property type="entry name" value="P-loop containing nucleotide triphosphate hydrolases"/>
    <property type="match status" value="2"/>
</dbReference>
<dbReference type="SMART" id="SM00382">
    <property type="entry name" value="AAA"/>
    <property type="match status" value="1"/>
</dbReference>
<dbReference type="EMBL" id="FQZX01000001">
    <property type="protein sequence ID" value="SHJ39477.1"/>
    <property type="molecule type" value="Genomic_DNA"/>
</dbReference>
<dbReference type="Pfam" id="PF13175">
    <property type="entry name" value="AAA_15"/>
    <property type="match status" value="1"/>
</dbReference>
<dbReference type="Proteomes" id="UP000184314">
    <property type="component" value="Unassembled WGS sequence"/>
</dbReference>
<organism evidence="2 3">
    <name type="scientific">Maribacter aquivivus</name>
    <dbReference type="NCBI Taxonomy" id="228958"/>
    <lineage>
        <taxon>Bacteria</taxon>
        <taxon>Pseudomonadati</taxon>
        <taxon>Bacteroidota</taxon>
        <taxon>Flavobacteriia</taxon>
        <taxon>Flavobacteriales</taxon>
        <taxon>Flavobacteriaceae</taxon>
        <taxon>Maribacter</taxon>
    </lineage>
</organism>
<evidence type="ECO:0000313" key="3">
    <source>
        <dbReference type="Proteomes" id="UP000184314"/>
    </source>
</evidence>
<evidence type="ECO:0000259" key="1">
    <source>
        <dbReference type="SMART" id="SM00382"/>
    </source>
</evidence>
<evidence type="ECO:0000313" key="2">
    <source>
        <dbReference type="EMBL" id="SHJ39477.1"/>
    </source>
</evidence>
<dbReference type="RefSeq" id="WP_073240501.1">
    <property type="nucleotide sequence ID" value="NZ_FQZX01000001.1"/>
</dbReference>
<reference evidence="3" key="1">
    <citation type="submission" date="2016-11" db="EMBL/GenBank/DDBJ databases">
        <authorList>
            <person name="Varghese N."/>
            <person name="Submissions S."/>
        </authorList>
    </citation>
    <scope>NUCLEOTIDE SEQUENCE [LARGE SCALE GENOMIC DNA]</scope>
    <source>
        <strain evidence="3">DSM 16478</strain>
    </source>
</reference>
<dbReference type="InterPro" id="IPR027417">
    <property type="entry name" value="P-loop_NTPase"/>
</dbReference>
<dbReference type="STRING" id="228958.SAMN04488007_0194"/>
<dbReference type="PANTHER" id="PTHR43581">
    <property type="entry name" value="ATP/GTP PHOSPHATASE"/>
    <property type="match status" value="1"/>
</dbReference>
<dbReference type="InterPro" id="IPR003593">
    <property type="entry name" value="AAA+_ATPase"/>
</dbReference>